<gene>
    <name evidence="1" type="ORF">POM88_020473</name>
</gene>
<keyword evidence="2" id="KW-1185">Reference proteome</keyword>
<reference evidence="1" key="1">
    <citation type="submission" date="2023-02" db="EMBL/GenBank/DDBJ databases">
        <title>Genome of toxic invasive species Heracleum sosnowskyi carries increased number of genes despite the absence of recent whole-genome duplications.</title>
        <authorList>
            <person name="Schelkunov M."/>
            <person name="Shtratnikova V."/>
            <person name="Makarenko M."/>
            <person name="Klepikova A."/>
            <person name="Omelchenko D."/>
            <person name="Novikova G."/>
            <person name="Obukhova E."/>
            <person name="Bogdanov V."/>
            <person name="Penin A."/>
            <person name="Logacheva M."/>
        </authorList>
    </citation>
    <scope>NUCLEOTIDE SEQUENCE</scope>
    <source>
        <strain evidence="1">Hsosn_3</strain>
        <tissue evidence="1">Leaf</tissue>
    </source>
</reference>
<evidence type="ECO:0000313" key="2">
    <source>
        <dbReference type="Proteomes" id="UP001237642"/>
    </source>
</evidence>
<proteinExistence type="predicted"/>
<comment type="caution">
    <text evidence="1">The sequence shown here is derived from an EMBL/GenBank/DDBJ whole genome shotgun (WGS) entry which is preliminary data.</text>
</comment>
<name>A0AAD8IE62_9APIA</name>
<evidence type="ECO:0000313" key="1">
    <source>
        <dbReference type="EMBL" id="KAK1382738.1"/>
    </source>
</evidence>
<dbReference type="EMBL" id="JAUIZM010000005">
    <property type="protein sequence ID" value="KAK1382738.1"/>
    <property type="molecule type" value="Genomic_DNA"/>
</dbReference>
<evidence type="ECO:0008006" key="3">
    <source>
        <dbReference type="Google" id="ProtNLM"/>
    </source>
</evidence>
<reference evidence="1" key="2">
    <citation type="submission" date="2023-05" db="EMBL/GenBank/DDBJ databases">
        <authorList>
            <person name="Schelkunov M.I."/>
        </authorList>
    </citation>
    <scope>NUCLEOTIDE SEQUENCE</scope>
    <source>
        <strain evidence="1">Hsosn_3</strain>
        <tissue evidence="1">Leaf</tissue>
    </source>
</reference>
<organism evidence="1 2">
    <name type="scientific">Heracleum sosnowskyi</name>
    <dbReference type="NCBI Taxonomy" id="360622"/>
    <lineage>
        <taxon>Eukaryota</taxon>
        <taxon>Viridiplantae</taxon>
        <taxon>Streptophyta</taxon>
        <taxon>Embryophyta</taxon>
        <taxon>Tracheophyta</taxon>
        <taxon>Spermatophyta</taxon>
        <taxon>Magnoliopsida</taxon>
        <taxon>eudicotyledons</taxon>
        <taxon>Gunneridae</taxon>
        <taxon>Pentapetalae</taxon>
        <taxon>asterids</taxon>
        <taxon>campanulids</taxon>
        <taxon>Apiales</taxon>
        <taxon>Apiaceae</taxon>
        <taxon>Apioideae</taxon>
        <taxon>apioid superclade</taxon>
        <taxon>Tordylieae</taxon>
        <taxon>Tordyliinae</taxon>
        <taxon>Heracleum</taxon>
    </lineage>
</organism>
<accession>A0AAD8IE62</accession>
<protein>
    <recommendedName>
        <fullName evidence="3">HAT C-terminal dimerisation domain-containing protein</fullName>
    </recommendedName>
</protein>
<dbReference type="AlphaFoldDB" id="A0AAD8IE62"/>
<dbReference type="Proteomes" id="UP001237642">
    <property type="component" value="Unassembled WGS sequence"/>
</dbReference>
<sequence>MVARIIIKVESVLHRMYASYAVGVDGVSTKDGTGDSLPKTVTKEKRQRRLLENYLQQQQQMETTEKKNDIDVYLAEEALNPMTDKFDILLWWKENAGRGNMEKQFHAGSGGSSYFKDAGMQSRLLVVLNFLVKYSN</sequence>